<name>F2R985_STRVP</name>
<dbReference type="HOGENOM" id="CLU_1776436_0_0_11"/>
<dbReference type="Proteomes" id="UP000006854">
    <property type="component" value="Chromosome"/>
</dbReference>
<dbReference type="STRING" id="953739.SVEN_5642"/>
<keyword evidence="2" id="KW-1185">Reference proteome</keyword>
<organism evidence="1 2">
    <name type="scientific">Streptomyces venezuelae (strain ATCC 10712 / CBS 650.69 / DSM 40230 / JCM 4526 / NBRC 13096 / PD 04745)</name>
    <dbReference type="NCBI Taxonomy" id="953739"/>
    <lineage>
        <taxon>Bacteria</taxon>
        <taxon>Bacillati</taxon>
        <taxon>Actinomycetota</taxon>
        <taxon>Actinomycetes</taxon>
        <taxon>Kitasatosporales</taxon>
        <taxon>Streptomycetaceae</taxon>
        <taxon>Streptomyces</taxon>
    </lineage>
</organism>
<gene>
    <name evidence="1" type="ordered locus">SVEN_5642</name>
</gene>
<dbReference type="OrthoDB" id="4287558at2"/>
<dbReference type="KEGG" id="sve:SVEN_5642"/>
<sequence length="139" mass="15562">MSTTIKPSSRDERFAEVFGAPLDQLLAAPEHTRHLREALELRAFLAVAEQHVARVRDRVHDRSAPDRPMDELSEDDLRMDAQWMQAALCARRGYLTVLDKLLRSEPPPEHQRAVTFNQPAITARAVPAGTTTAAQAKGR</sequence>
<protein>
    <submittedName>
        <fullName evidence="1">Uncharacterized protein</fullName>
    </submittedName>
</protein>
<accession>F2R985</accession>
<dbReference type="EMBL" id="FR845719">
    <property type="protein sequence ID" value="CCA58928.1"/>
    <property type="molecule type" value="Genomic_DNA"/>
</dbReference>
<evidence type="ECO:0000313" key="1">
    <source>
        <dbReference type="EMBL" id="CCA58928.1"/>
    </source>
</evidence>
<dbReference type="GeneID" id="51866199"/>
<dbReference type="PATRIC" id="fig|953739.5.peg.867"/>
<proteinExistence type="predicted"/>
<evidence type="ECO:0000313" key="2">
    <source>
        <dbReference type="Proteomes" id="UP000006854"/>
    </source>
</evidence>
<dbReference type="AlphaFoldDB" id="F2R985"/>
<reference evidence="1 2" key="1">
    <citation type="journal article" date="2011" name="BMC Genomics">
        <title>Genome-wide analysis of the role of GlnR in Streptomyces venezuelae provides new insights into global nitrogen regulation in actinomycetes.</title>
        <authorList>
            <person name="Pullan S.T."/>
            <person name="Bibb M.J."/>
            <person name="Merrick M."/>
        </authorList>
    </citation>
    <scope>NUCLEOTIDE SEQUENCE [LARGE SCALE GENOMIC DNA]</scope>
    <source>
        <strain evidence="2">ATCC 10712 / CBS 650.69 / DSM 40230 / JCM 4526 / NBRC 13096 / PD 04745</strain>
    </source>
</reference>
<dbReference type="eggNOG" id="ENOG5031HUW">
    <property type="taxonomic scope" value="Bacteria"/>
</dbReference>
<dbReference type="RefSeq" id="WP_015036823.1">
    <property type="nucleotide sequence ID" value="NC_018750.1"/>
</dbReference>